<dbReference type="SUPFAM" id="SSF63411">
    <property type="entry name" value="LuxS/MPP-like metallohydrolase"/>
    <property type="match status" value="4"/>
</dbReference>
<dbReference type="GO" id="GO:0006508">
    <property type="term" value="P:proteolysis"/>
    <property type="evidence" value="ECO:0007669"/>
    <property type="project" value="UniProtKB-KW"/>
</dbReference>
<evidence type="ECO:0000256" key="2">
    <source>
        <dbReference type="ARBA" id="ARBA00022670"/>
    </source>
</evidence>
<dbReference type="EMBL" id="JTDE01000573">
    <property type="protein sequence ID" value="KAF7260891.1"/>
    <property type="molecule type" value="Genomic_DNA"/>
</dbReference>
<dbReference type="OrthoDB" id="952271at2759"/>
<dbReference type="Gene3D" id="3.30.830.10">
    <property type="entry name" value="Metalloenzyme, LuxS/M16 peptidase-like"/>
    <property type="match status" value="4"/>
</dbReference>
<comment type="caution">
    <text evidence="11">The sequence shown here is derived from an EMBL/GenBank/DDBJ whole genome shotgun (WGS) entry which is preliminary data.</text>
</comment>
<comment type="similarity">
    <text evidence="1">Belongs to the peptidase M16 family.</text>
</comment>
<feature type="domain" description="Peptidase M16 middle/third" evidence="10">
    <location>
        <begin position="438"/>
        <end position="721"/>
    </location>
</feature>
<evidence type="ECO:0008006" key="13">
    <source>
        <dbReference type="Google" id="ProtNLM"/>
    </source>
</evidence>
<dbReference type="InterPro" id="IPR007863">
    <property type="entry name" value="Peptidase_M16_C"/>
</dbReference>
<keyword evidence="12" id="KW-1185">Reference proteome</keyword>
<dbReference type="InterPro" id="IPR050626">
    <property type="entry name" value="Peptidase_M16"/>
</dbReference>
<evidence type="ECO:0000259" key="10">
    <source>
        <dbReference type="Pfam" id="PF16187"/>
    </source>
</evidence>
<feature type="compositionally biased region" description="Basic and acidic residues" evidence="7">
    <location>
        <begin position="9"/>
        <end position="20"/>
    </location>
</feature>
<evidence type="ECO:0000259" key="9">
    <source>
        <dbReference type="Pfam" id="PF05193"/>
    </source>
</evidence>
<dbReference type="InterPro" id="IPR011765">
    <property type="entry name" value="Pept_M16_N"/>
</dbReference>
<sequence length="1045" mass="120551">MGVASNSKSHREIRPNKTEVTKIDLSRKDKREYRYQELSNGLRVILVSSPKDDTVESNSVKKNETNDDLASAAVCVRVGSFNDPDCAPGLSNLLSRMLLLSNEASDDFQVHVLAHGGQSGFYTTNEYTCYYFQVETNQFPQCLERFVSHLREPKLYVNRIEEQVQRLDAEFNRMKQRDYIILRQFVSNLAKEKSPFHRFHKGNRSSLRGQMNREPNELRDMLLEHFKNNYSAHLITLAVQSCAALDETDLLVKELFTSLPKNPTVDMNPAQYADSFSTPDFYQFYEVNLNKAKETLRMVWSLPCLRTSYRANPMLILSSLIKNMHEGSLAHHLEDNHLATDLECDFGTLCEFTNSTLCTMLVVRMNLTPTGTRRVPEICGAVYDYLKFLTKEAERSLAKPEQNKWGFLLNDDPHTFTTYVRELQVVQEGTFIDQPTHSAVITTTWLANMMHRVVPQDLYCGYLLIKQANFQLYHDLFGRLSKQKACIIRSSPSPLKISQDDCEGRLTEPWYQTVYKKSDVPEEITEGRLREKPELQFSLPAKNRLILEKFTDLPCSNETKFPIDLNAKSERIRYREYGPLWYQPFKQFENPKGSFTIRFISGAPLESSKNSSLLLMFVEDIRCTLNRLAAKDDFKHMEYSAQAVDDTVQIRVSGPSEYLREFYYTVVSHACRRSTSIDLEHLSELRATVTSKLKRDIGNLDIWSKNIFHFITHNPAFLLTDQLDVLPFITIADLMAFSSQLLCQLRITAYGAGDIESEEIKSMFDRTIRSVSCIPLTTIKEIKVTPIPLGIFRFDQTVRDETRTAEAYNRAIVNILNKEAANFFWQTSSFPIRVISRYVRSAPSSNGYAAVSICVQLDATTFHLHSSLNMWVAALWNQVVPQIISGMEAIEFQKLRVALTAEIRKYFTNFNAHLEANWHIILKNDANFAMMNELFYYVNGLTKENLLQFFQRQYLTPETRRSIIVCISSTTDEEQVDSSRKQQSEEAMRLIELNLKQFLQSGRLNRQGINNLPELQAAMKRSYPENVIHLHDLRAFKKQCRITVF</sequence>
<reference evidence="11" key="1">
    <citation type="submission" date="2019-07" db="EMBL/GenBank/DDBJ databases">
        <title>Annotation for the trematode Paragonimus miyazaki's.</title>
        <authorList>
            <person name="Choi Y.-J."/>
        </authorList>
    </citation>
    <scope>NUCLEOTIDE SEQUENCE</scope>
    <source>
        <strain evidence="11">Japan</strain>
    </source>
</reference>
<dbReference type="PANTHER" id="PTHR43690">
    <property type="entry name" value="NARDILYSIN"/>
    <property type="match status" value="1"/>
</dbReference>
<evidence type="ECO:0000256" key="1">
    <source>
        <dbReference type="ARBA" id="ARBA00007261"/>
    </source>
</evidence>
<evidence type="ECO:0000256" key="6">
    <source>
        <dbReference type="ARBA" id="ARBA00023049"/>
    </source>
</evidence>
<keyword evidence="6" id="KW-0482">Metalloprotease</keyword>
<keyword evidence="3" id="KW-0479">Metal-binding</keyword>
<keyword evidence="5" id="KW-0862">Zinc</keyword>
<dbReference type="InterPro" id="IPR032632">
    <property type="entry name" value="Peptidase_M16_M"/>
</dbReference>
<evidence type="ECO:0000313" key="12">
    <source>
        <dbReference type="Proteomes" id="UP000822476"/>
    </source>
</evidence>
<evidence type="ECO:0000256" key="7">
    <source>
        <dbReference type="SAM" id="MobiDB-lite"/>
    </source>
</evidence>
<accession>A0A8S9Z6Z4</accession>
<dbReference type="PANTHER" id="PTHR43690:SF18">
    <property type="entry name" value="INSULIN-DEGRADING ENZYME-RELATED"/>
    <property type="match status" value="1"/>
</dbReference>
<dbReference type="Pfam" id="PF00675">
    <property type="entry name" value="Peptidase_M16"/>
    <property type="match status" value="1"/>
</dbReference>
<dbReference type="Pfam" id="PF05193">
    <property type="entry name" value="Peptidase_M16_C"/>
    <property type="match status" value="1"/>
</dbReference>
<keyword evidence="2" id="KW-0645">Protease</keyword>
<evidence type="ECO:0000313" key="11">
    <source>
        <dbReference type="EMBL" id="KAF7260891.1"/>
    </source>
</evidence>
<feature type="region of interest" description="Disordered" evidence="7">
    <location>
        <begin position="1"/>
        <end position="20"/>
    </location>
</feature>
<dbReference type="AlphaFoldDB" id="A0A8S9Z6Z4"/>
<proteinExistence type="inferred from homology"/>
<dbReference type="Proteomes" id="UP000822476">
    <property type="component" value="Unassembled WGS sequence"/>
</dbReference>
<keyword evidence="4" id="KW-0378">Hydrolase</keyword>
<dbReference type="InterPro" id="IPR011249">
    <property type="entry name" value="Metalloenz_LuxS/M16"/>
</dbReference>
<evidence type="ECO:0000256" key="5">
    <source>
        <dbReference type="ARBA" id="ARBA00022833"/>
    </source>
</evidence>
<evidence type="ECO:0000259" key="8">
    <source>
        <dbReference type="Pfam" id="PF00675"/>
    </source>
</evidence>
<protein>
    <recommendedName>
        <fullName evidence="13">Nardilysin</fullName>
    </recommendedName>
</protein>
<dbReference type="GO" id="GO:0008237">
    <property type="term" value="F:metallopeptidase activity"/>
    <property type="evidence" value="ECO:0007669"/>
    <property type="project" value="UniProtKB-KW"/>
</dbReference>
<dbReference type="GO" id="GO:0046872">
    <property type="term" value="F:metal ion binding"/>
    <property type="evidence" value="ECO:0007669"/>
    <property type="project" value="UniProtKB-KW"/>
</dbReference>
<evidence type="ECO:0000256" key="4">
    <source>
        <dbReference type="ARBA" id="ARBA00022801"/>
    </source>
</evidence>
<evidence type="ECO:0000256" key="3">
    <source>
        <dbReference type="ARBA" id="ARBA00022723"/>
    </source>
</evidence>
<dbReference type="Pfam" id="PF16187">
    <property type="entry name" value="Peptidase_M16_M"/>
    <property type="match status" value="1"/>
</dbReference>
<organism evidence="11 12">
    <name type="scientific">Paragonimus skrjabini miyazakii</name>
    <dbReference type="NCBI Taxonomy" id="59628"/>
    <lineage>
        <taxon>Eukaryota</taxon>
        <taxon>Metazoa</taxon>
        <taxon>Spiralia</taxon>
        <taxon>Lophotrochozoa</taxon>
        <taxon>Platyhelminthes</taxon>
        <taxon>Trematoda</taxon>
        <taxon>Digenea</taxon>
        <taxon>Plagiorchiida</taxon>
        <taxon>Troglotremata</taxon>
        <taxon>Troglotrematidae</taxon>
        <taxon>Paragonimus</taxon>
    </lineage>
</organism>
<feature type="domain" description="Peptidase M16 N-terminal" evidence="8">
    <location>
        <begin position="62"/>
        <end position="190"/>
    </location>
</feature>
<gene>
    <name evidence="11" type="ORF">EG68_01260</name>
</gene>
<feature type="domain" description="Peptidase M16 C-terminal" evidence="9">
    <location>
        <begin position="219"/>
        <end position="392"/>
    </location>
</feature>
<name>A0A8S9Z6Z4_9TREM</name>